<dbReference type="EC" id="1.2.1.11" evidence="9"/>
<dbReference type="AlphaFoldDB" id="A0A540VEL9"/>
<comment type="caution">
    <text evidence="9">The sequence shown here is derived from an EMBL/GenBank/DDBJ whole genome shotgun (WGS) entry which is preliminary data.</text>
</comment>
<feature type="domain" description="Semialdehyde dehydrogenase NAD-binding" evidence="8">
    <location>
        <begin position="5"/>
        <end position="129"/>
    </location>
</feature>
<dbReference type="NCBIfam" id="TIGR00978">
    <property type="entry name" value="asd_EA"/>
    <property type="match status" value="1"/>
</dbReference>
<dbReference type="GO" id="GO:0004073">
    <property type="term" value="F:aspartate-semialdehyde dehydrogenase activity"/>
    <property type="evidence" value="ECO:0007669"/>
    <property type="project" value="UniProtKB-EC"/>
</dbReference>
<dbReference type="Gene3D" id="3.30.360.10">
    <property type="entry name" value="Dihydrodipicolinate Reductase, domain 2"/>
    <property type="match status" value="1"/>
</dbReference>
<dbReference type="PANTHER" id="PTHR46718:SF1">
    <property type="entry name" value="ASPARTATE-SEMIALDEHYDE DEHYDROGENASE"/>
    <property type="match status" value="1"/>
</dbReference>
<dbReference type="GO" id="GO:0009088">
    <property type="term" value="P:threonine biosynthetic process"/>
    <property type="evidence" value="ECO:0007669"/>
    <property type="project" value="UniProtKB-KW"/>
</dbReference>
<comment type="similarity">
    <text evidence="1">Belongs to the aspartate-semialdehyde dehydrogenase family.</text>
</comment>
<evidence type="ECO:0000256" key="2">
    <source>
        <dbReference type="ARBA" id="ARBA00022605"/>
    </source>
</evidence>
<keyword evidence="4" id="KW-0521">NADP</keyword>
<sequence length="365" mass="39579">MPKIKVGVLGATGAVGQRFVQMLQGHPWFEITALCASERNAGKPYGEACRWNLRGDMPAHLRDVILQECAPGIDCQLVFSALPSETAGEIEEAFAAAGYGVCSNARNHRYDPDVPLLIPEVNPEHLALLEVQRRNRGWSGFIVTNPNCSTTHLVSALHPLHLRFGVKKVFVVTMQAISGAGYPGVSSMDILDNIVPYIGGEEEKMEEKEPHKLLGTLEGDRIRPAELTISAHCNRVPVRNGHLEAVSVEFEEAPTMEAILEAWESYRPLAQQLRLPSAPQPAILYNPAQDRPQPRLDRLAGTVPGMATVVGRLRPDPLFHAKFLVLGHNTIRGAAGGSLLNAELIVAQGYLGPEGAALAQSLQVA</sequence>
<dbReference type="InParanoid" id="A0A540VEL9"/>
<dbReference type="PANTHER" id="PTHR46718">
    <property type="entry name" value="ASPARTATE-SEMIALDEHYDE DEHYDROGENASE"/>
    <property type="match status" value="1"/>
</dbReference>
<accession>A0A540VEL9</accession>
<dbReference type="SMART" id="SM00859">
    <property type="entry name" value="Semialdhyde_dh"/>
    <property type="match status" value="1"/>
</dbReference>
<dbReference type="FunCoup" id="A0A540VEL9">
    <property type="interactions" value="484"/>
</dbReference>
<evidence type="ECO:0000256" key="3">
    <source>
        <dbReference type="ARBA" id="ARBA00022697"/>
    </source>
</evidence>
<dbReference type="InterPro" id="IPR036291">
    <property type="entry name" value="NAD(P)-bd_dom_sf"/>
</dbReference>
<keyword evidence="10" id="KW-1185">Reference proteome</keyword>
<keyword evidence="5 9" id="KW-0560">Oxidoreductase</keyword>
<dbReference type="RefSeq" id="WP_141610699.1">
    <property type="nucleotide sequence ID" value="NZ_VIGC02000016.1"/>
</dbReference>
<gene>
    <name evidence="9" type="primary">asd</name>
    <name evidence="9" type="ORF">FKZ61_13235</name>
</gene>
<dbReference type="InterPro" id="IPR012280">
    <property type="entry name" value="Semialdhyde_DH_dimer_dom"/>
</dbReference>
<feature type="active site" description="Acyl-thioester intermediate" evidence="7">
    <location>
        <position position="148"/>
    </location>
</feature>
<dbReference type="GO" id="GO:0051287">
    <property type="term" value="F:NAD binding"/>
    <property type="evidence" value="ECO:0007669"/>
    <property type="project" value="InterPro"/>
</dbReference>
<dbReference type="OrthoDB" id="9805684at2"/>
<dbReference type="SUPFAM" id="SSF55347">
    <property type="entry name" value="Glyceraldehyde-3-phosphate dehydrogenase-like, C-terminal domain"/>
    <property type="match status" value="1"/>
</dbReference>
<dbReference type="SUPFAM" id="SSF51735">
    <property type="entry name" value="NAD(P)-binding Rossmann-fold domains"/>
    <property type="match status" value="1"/>
</dbReference>
<dbReference type="Pfam" id="PF02774">
    <property type="entry name" value="Semialdhyde_dhC"/>
    <property type="match status" value="1"/>
</dbReference>
<evidence type="ECO:0000256" key="5">
    <source>
        <dbReference type="ARBA" id="ARBA00023002"/>
    </source>
</evidence>
<protein>
    <submittedName>
        <fullName evidence="9">Aspartate-semialdehyde dehydrogenase</fullName>
        <ecNumber evidence="9">1.2.1.11</ecNumber>
    </submittedName>
</protein>
<evidence type="ECO:0000313" key="9">
    <source>
        <dbReference type="EMBL" id="TQE95208.1"/>
    </source>
</evidence>
<dbReference type="InterPro" id="IPR005676">
    <property type="entry name" value="Asp_semi-ald_DH_pep-lack"/>
</dbReference>
<keyword evidence="3" id="KW-0791">Threonine biosynthesis</keyword>
<dbReference type="GO" id="GO:0009086">
    <property type="term" value="P:methionine biosynthetic process"/>
    <property type="evidence" value="ECO:0007669"/>
    <property type="project" value="UniProtKB-KW"/>
</dbReference>
<evidence type="ECO:0000256" key="7">
    <source>
        <dbReference type="PIRSR" id="PIRSR000148-1"/>
    </source>
</evidence>
<proteinExistence type="inferred from homology"/>
<dbReference type="CDD" id="cd18130">
    <property type="entry name" value="ASADH_C_arch_fung_like"/>
    <property type="match status" value="1"/>
</dbReference>
<keyword evidence="2" id="KW-0028">Amino-acid biosynthesis</keyword>
<evidence type="ECO:0000256" key="6">
    <source>
        <dbReference type="ARBA" id="ARBA00023167"/>
    </source>
</evidence>
<dbReference type="PIRSF" id="PIRSF000148">
    <property type="entry name" value="ASA_dh"/>
    <property type="match status" value="1"/>
</dbReference>
<evidence type="ECO:0000313" key="10">
    <source>
        <dbReference type="Proteomes" id="UP000317371"/>
    </source>
</evidence>
<dbReference type="EMBL" id="VIGC01000016">
    <property type="protein sequence ID" value="TQE95208.1"/>
    <property type="molecule type" value="Genomic_DNA"/>
</dbReference>
<dbReference type="Gene3D" id="3.40.50.720">
    <property type="entry name" value="NAD(P)-binding Rossmann-like Domain"/>
    <property type="match status" value="1"/>
</dbReference>
<dbReference type="FunFam" id="3.30.360.10:FF:000016">
    <property type="entry name" value="Probable aspartate-semialdehyde dehydrogenase"/>
    <property type="match status" value="1"/>
</dbReference>
<evidence type="ECO:0000259" key="8">
    <source>
        <dbReference type="SMART" id="SM00859"/>
    </source>
</evidence>
<dbReference type="GO" id="GO:0046983">
    <property type="term" value="F:protein dimerization activity"/>
    <property type="evidence" value="ECO:0007669"/>
    <property type="project" value="InterPro"/>
</dbReference>
<dbReference type="NCBIfam" id="NF006416">
    <property type="entry name" value="PRK08664.1"/>
    <property type="match status" value="1"/>
</dbReference>
<evidence type="ECO:0000256" key="4">
    <source>
        <dbReference type="ARBA" id="ARBA00022857"/>
    </source>
</evidence>
<dbReference type="GO" id="GO:0050661">
    <property type="term" value="F:NADP binding"/>
    <property type="evidence" value="ECO:0007669"/>
    <property type="project" value="InterPro"/>
</dbReference>
<dbReference type="CDD" id="cd02315">
    <property type="entry name" value="ScASADH_like_N"/>
    <property type="match status" value="1"/>
</dbReference>
<name>A0A540VEL9_9CHLR</name>
<dbReference type="Proteomes" id="UP000317371">
    <property type="component" value="Unassembled WGS sequence"/>
</dbReference>
<feature type="active site" description="Proton acceptor" evidence="7">
    <location>
        <position position="242"/>
    </location>
</feature>
<keyword evidence="6" id="KW-0486">Methionine biosynthesis</keyword>
<evidence type="ECO:0000256" key="1">
    <source>
        <dbReference type="ARBA" id="ARBA00010584"/>
    </source>
</evidence>
<organism evidence="9 10">
    <name type="scientific">Litorilinea aerophila</name>
    <dbReference type="NCBI Taxonomy" id="1204385"/>
    <lineage>
        <taxon>Bacteria</taxon>
        <taxon>Bacillati</taxon>
        <taxon>Chloroflexota</taxon>
        <taxon>Caldilineae</taxon>
        <taxon>Caldilineales</taxon>
        <taxon>Caldilineaceae</taxon>
        <taxon>Litorilinea</taxon>
    </lineage>
</organism>
<dbReference type="Pfam" id="PF01118">
    <property type="entry name" value="Semialdhyde_dh"/>
    <property type="match status" value="1"/>
</dbReference>
<reference evidence="9 10" key="1">
    <citation type="submission" date="2019-06" db="EMBL/GenBank/DDBJ databases">
        <title>Genome sequence of Litorilinea aerophila BAA-2444.</title>
        <authorList>
            <person name="Maclea K.S."/>
            <person name="Maurais E.G."/>
            <person name="Iannazzi L.C."/>
        </authorList>
    </citation>
    <scope>NUCLEOTIDE SEQUENCE [LARGE SCALE GENOMIC DNA]</scope>
    <source>
        <strain evidence="9 10">ATCC BAA-2444</strain>
    </source>
</reference>
<dbReference type="InterPro" id="IPR051823">
    <property type="entry name" value="ASADH-related"/>
</dbReference>
<dbReference type="InterPro" id="IPR000534">
    <property type="entry name" value="Semialdehyde_DH_NAD-bd"/>
</dbReference>